<evidence type="ECO:0000256" key="2">
    <source>
        <dbReference type="ARBA" id="ARBA00023125"/>
    </source>
</evidence>
<dbReference type="Proteomes" id="UP000002941">
    <property type="component" value="Unassembled WGS sequence"/>
</dbReference>
<reference evidence="4 5" key="1">
    <citation type="submission" date="2012-05" db="EMBL/GenBank/DDBJ databases">
        <authorList>
            <person name="Harkins D.M."/>
            <person name="Madupu R."/>
            <person name="Durkin A.S."/>
            <person name="Torralba M."/>
            <person name="Methe B."/>
            <person name="Sutton G.G."/>
            <person name="Nelson K.E."/>
        </authorList>
    </citation>
    <scope>NUCLEOTIDE SEQUENCE [LARGE SCALE GENOMIC DNA]</scope>
    <source>
        <strain evidence="4 5">F0489</strain>
    </source>
</reference>
<dbReference type="GO" id="GO:0000976">
    <property type="term" value="F:transcription cis-regulatory region binding"/>
    <property type="evidence" value="ECO:0007669"/>
    <property type="project" value="TreeGrafter"/>
</dbReference>
<protein>
    <submittedName>
        <fullName evidence="4">Transcriptional regulator, TetR domain protein</fullName>
    </submittedName>
</protein>
<dbReference type="InterPro" id="IPR009057">
    <property type="entry name" value="Homeodomain-like_sf"/>
</dbReference>
<dbReference type="SUPFAM" id="SSF46689">
    <property type="entry name" value="Homeodomain-like"/>
    <property type="match status" value="1"/>
</dbReference>
<evidence type="ECO:0000256" key="3">
    <source>
        <dbReference type="ARBA" id="ARBA00023163"/>
    </source>
</evidence>
<dbReference type="SUPFAM" id="SSF48498">
    <property type="entry name" value="Tetracyclin repressor-like, C-terminal domain"/>
    <property type="match status" value="1"/>
</dbReference>
<dbReference type="eggNOG" id="COG1309">
    <property type="taxonomic scope" value="Bacteria"/>
</dbReference>
<gene>
    <name evidence="4" type="ORF">HMPREF1318_2814</name>
</gene>
<dbReference type="Gene3D" id="1.10.357.10">
    <property type="entry name" value="Tetracycline Repressor, domain 2"/>
    <property type="match status" value="1"/>
</dbReference>
<comment type="caution">
    <text evidence="4">The sequence shown here is derived from an EMBL/GenBank/DDBJ whole genome shotgun (WGS) entry which is preliminary data.</text>
</comment>
<accession>J0N4E6</accession>
<dbReference type="PATRIC" id="fig|1125718.3.peg.1882"/>
<dbReference type="GO" id="GO:0003700">
    <property type="term" value="F:DNA-binding transcription factor activity"/>
    <property type="evidence" value="ECO:0007669"/>
    <property type="project" value="TreeGrafter"/>
</dbReference>
<keyword evidence="2" id="KW-0238">DNA-binding</keyword>
<dbReference type="PANTHER" id="PTHR30055:SF234">
    <property type="entry name" value="HTH-TYPE TRANSCRIPTIONAL REGULATOR BETI"/>
    <property type="match status" value="1"/>
</dbReference>
<evidence type="ECO:0000313" key="5">
    <source>
        <dbReference type="Proteomes" id="UP000002941"/>
    </source>
</evidence>
<evidence type="ECO:0000256" key="1">
    <source>
        <dbReference type="ARBA" id="ARBA00023015"/>
    </source>
</evidence>
<dbReference type="AlphaFoldDB" id="J0N4E6"/>
<dbReference type="InterPro" id="IPR050109">
    <property type="entry name" value="HTH-type_TetR-like_transc_reg"/>
</dbReference>
<keyword evidence="1" id="KW-0805">Transcription regulation</keyword>
<proteinExistence type="predicted"/>
<dbReference type="EMBL" id="AKFT01000155">
    <property type="protein sequence ID" value="EJF41664.1"/>
    <property type="molecule type" value="Genomic_DNA"/>
</dbReference>
<keyword evidence="3" id="KW-0804">Transcription</keyword>
<sequence length="214" mass="23070">MMNDHVPQGRRRGRPPLVTTERIIDAGIALTLPALSMRGVAEALGISEMTLYRHVDNLAGLRRTVAQGIWARTDFPEPDSPDPRRALLELAEAMRAMASRHPGIGSCLLNLDPGSELIFETIEHNQRAWAERYGWAPARASVIVSTVTSCAVALGELAIPSAEDGSGTPGPAPLIDAARFPTIAAGQQRSRELGDLFAWTMGRLIDGLLSSEEL</sequence>
<dbReference type="OrthoDB" id="4454291at2"/>
<dbReference type="PANTHER" id="PTHR30055">
    <property type="entry name" value="HTH-TYPE TRANSCRIPTIONAL REGULATOR RUTR"/>
    <property type="match status" value="1"/>
</dbReference>
<name>J0N4E6_9ACTO</name>
<evidence type="ECO:0000313" key="4">
    <source>
        <dbReference type="EMBL" id="EJF41664.1"/>
    </source>
</evidence>
<organism evidence="4 5">
    <name type="scientific">Actinomyces massiliensis F0489</name>
    <dbReference type="NCBI Taxonomy" id="1125718"/>
    <lineage>
        <taxon>Bacteria</taxon>
        <taxon>Bacillati</taxon>
        <taxon>Actinomycetota</taxon>
        <taxon>Actinomycetes</taxon>
        <taxon>Actinomycetales</taxon>
        <taxon>Actinomycetaceae</taxon>
        <taxon>Actinomyces</taxon>
    </lineage>
</organism>
<dbReference type="InterPro" id="IPR036271">
    <property type="entry name" value="Tet_transcr_reg_TetR-rel_C_sf"/>
</dbReference>
<keyword evidence="5" id="KW-1185">Reference proteome</keyword>